<dbReference type="PANTHER" id="PTHR11403:SF7">
    <property type="entry name" value="CYTOCHROME C OXIDASE SUBUNIT 3"/>
    <property type="match status" value="1"/>
</dbReference>
<dbReference type="InterPro" id="IPR033945">
    <property type="entry name" value="Cyt_c_oxase_su3_dom"/>
</dbReference>
<organism evidence="11">
    <name type="scientific">Spirobranchus giganteus</name>
    <dbReference type="NCBI Taxonomy" id="1914524"/>
    <lineage>
        <taxon>Eukaryota</taxon>
        <taxon>Metazoa</taxon>
        <taxon>Spiralia</taxon>
        <taxon>Lophotrochozoa</taxon>
        <taxon>Annelida</taxon>
        <taxon>Polychaeta</taxon>
        <taxon>Sedentaria</taxon>
        <taxon>Canalipalpata</taxon>
        <taxon>Sabellida</taxon>
        <taxon>Serpulidae</taxon>
        <taxon>Spirobranchus</taxon>
    </lineage>
</organism>
<evidence type="ECO:0000256" key="8">
    <source>
        <dbReference type="RuleBase" id="RU003375"/>
    </source>
</evidence>
<evidence type="ECO:0000313" key="11">
    <source>
        <dbReference type="EMBL" id="APA32613.1"/>
    </source>
</evidence>
<feature type="transmembrane region" description="Helical" evidence="9">
    <location>
        <begin position="236"/>
        <end position="256"/>
    </location>
</feature>
<evidence type="ECO:0000256" key="6">
    <source>
        <dbReference type="ARBA" id="ARBA00022989"/>
    </source>
</evidence>
<keyword evidence="8 11" id="KW-0496">Mitochondrion</keyword>
<keyword evidence="5" id="KW-1278">Translocase</keyword>
<sequence>MSPWARVGHSPWPFLMSWSIAGGALSMIIWFWGGHFKIILYHCVLVGVCSWGWARDTIREGTFAGMYTSWVIRGLKWSVQLFIFSEVMFFLSFFYAFAHLNVVPSFEFGCQSPPPGIKPIHPRALPFFNLCVLLLSSGFLNVATGNMRMGEHHECWFYLVLTLVLSSFFFWAQYHEYSRAWFTICDSCYGSTFYMLTGFHGFHVFVGSLVLLINLWRHSEYQFHSGFNVGWYGGVWYWHFVDLVWIGIWTFVYAWGSWGGTRGYYTYGFVDKDPLYHKCKYLDTLSSAEYLAYLEALHP</sequence>
<evidence type="ECO:0000256" key="5">
    <source>
        <dbReference type="ARBA" id="ARBA00022967"/>
    </source>
</evidence>
<dbReference type="InterPro" id="IPR035973">
    <property type="entry name" value="Cyt_c_oxidase_su3-like_sf"/>
</dbReference>
<evidence type="ECO:0000256" key="4">
    <source>
        <dbReference type="ARBA" id="ARBA00022692"/>
    </source>
</evidence>
<dbReference type="InterPro" id="IPR024791">
    <property type="entry name" value="Cyt_c/ubiquinol_Oxase_su3"/>
</dbReference>
<dbReference type="InterPro" id="IPR013833">
    <property type="entry name" value="Cyt_c_oxidase_su3_a-hlx"/>
</dbReference>
<evidence type="ECO:0000256" key="9">
    <source>
        <dbReference type="SAM" id="Phobius"/>
    </source>
</evidence>
<feature type="domain" description="Heme-copper oxidase subunit III family profile" evidence="10">
    <location>
        <begin position="1"/>
        <end position="257"/>
    </location>
</feature>
<keyword evidence="6 9" id="KW-1133">Transmembrane helix</keyword>
<feature type="transmembrane region" description="Helical" evidence="9">
    <location>
        <begin position="124"/>
        <end position="143"/>
    </location>
</feature>
<dbReference type="CDD" id="cd01665">
    <property type="entry name" value="Cyt_c_Oxidase_III"/>
    <property type="match status" value="1"/>
</dbReference>
<evidence type="ECO:0000256" key="7">
    <source>
        <dbReference type="ARBA" id="ARBA00023136"/>
    </source>
</evidence>
<dbReference type="AlphaFoldDB" id="A0A1I9WKB8"/>
<dbReference type="GO" id="GO:0005739">
    <property type="term" value="C:mitochondrion"/>
    <property type="evidence" value="ECO:0007669"/>
    <property type="project" value="TreeGrafter"/>
</dbReference>
<dbReference type="InterPro" id="IPR000298">
    <property type="entry name" value="Cyt_c_oxidase-like_su3"/>
</dbReference>
<dbReference type="GO" id="GO:0006123">
    <property type="term" value="P:mitochondrial electron transport, cytochrome c to oxygen"/>
    <property type="evidence" value="ECO:0007669"/>
    <property type="project" value="TreeGrafter"/>
</dbReference>
<dbReference type="GO" id="GO:0016020">
    <property type="term" value="C:membrane"/>
    <property type="evidence" value="ECO:0007669"/>
    <property type="project" value="UniProtKB-SubCell"/>
</dbReference>
<feature type="transmembrane region" description="Helical" evidence="9">
    <location>
        <begin position="155"/>
        <end position="174"/>
    </location>
</feature>
<dbReference type="Gene3D" id="1.10.287.70">
    <property type="match status" value="1"/>
</dbReference>
<evidence type="ECO:0000256" key="3">
    <source>
        <dbReference type="ARBA" id="ARBA00015944"/>
    </source>
</evidence>
<comment type="similarity">
    <text evidence="2 8">Belongs to the cytochrome c oxidase subunit 3 family.</text>
</comment>
<feature type="transmembrane region" description="Helical" evidence="9">
    <location>
        <begin position="194"/>
        <end position="216"/>
    </location>
</feature>
<protein>
    <recommendedName>
        <fullName evidence="3 8">Cytochrome c oxidase subunit 3</fullName>
    </recommendedName>
</protein>
<dbReference type="Pfam" id="PF00510">
    <property type="entry name" value="COX3"/>
    <property type="match status" value="1"/>
</dbReference>
<comment type="subcellular location">
    <subcellularLocation>
        <location evidence="1">Membrane</location>
        <topology evidence="1">Multi-pass membrane protein</topology>
    </subcellularLocation>
</comment>
<evidence type="ECO:0000256" key="1">
    <source>
        <dbReference type="ARBA" id="ARBA00004141"/>
    </source>
</evidence>
<feature type="transmembrane region" description="Helical" evidence="9">
    <location>
        <begin position="38"/>
        <end position="54"/>
    </location>
</feature>
<feature type="transmembrane region" description="Helical" evidence="9">
    <location>
        <begin position="12"/>
        <end position="32"/>
    </location>
</feature>
<geneLocation type="mitochondrion" evidence="11"/>
<feature type="transmembrane region" description="Helical" evidence="9">
    <location>
        <begin position="75"/>
        <end position="98"/>
    </location>
</feature>
<dbReference type="EMBL" id="KX156257">
    <property type="protein sequence ID" value="APA32613.1"/>
    <property type="molecule type" value="Genomic_DNA"/>
</dbReference>
<reference evidence="11" key="1">
    <citation type="submission" date="2016-04" db="EMBL/GenBank/DDBJ databases">
        <title>Mitochondrial genome of the christmas tree worm Spirobranchus giganteus (Annelida: Serpulidae) reveals complete different aspects within mitochondrial Annelida evolution.</title>
        <authorList>
            <person name="Seixas V.C."/>
            <person name="Russo C.A.M."/>
            <person name="Paiva P.C."/>
        </authorList>
    </citation>
    <scope>NUCLEOTIDE SEQUENCE</scope>
</reference>
<keyword evidence="4 8" id="KW-0812">Transmembrane</keyword>
<proteinExistence type="inferred from homology"/>
<evidence type="ECO:0000256" key="2">
    <source>
        <dbReference type="ARBA" id="ARBA00010581"/>
    </source>
</evidence>
<dbReference type="PANTHER" id="PTHR11403">
    <property type="entry name" value="CYTOCHROME C OXIDASE SUBUNIT III"/>
    <property type="match status" value="1"/>
</dbReference>
<dbReference type="GO" id="GO:0004129">
    <property type="term" value="F:cytochrome-c oxidase activity"/>
    <property type="evidence" value="ECO:0007669"/>
    <property type="project" value="InterPro"/>
</dbReference>
<name>A0A1I9WKB8_9ANNE</name>
<dbReference type="SUPFAM" id="SSF81452">
    <property type="entry name" value="Cytochrome c oxidase subunit III-like"/>
    <property type="match status" value="1"/>
</dbReference>
<accession>A0A1I9WKB8</accession>
<evidence type="ECO:0000259" key="10">
    <source>
        <dbReference type="PROSITE" id="PS50253"/>
    </source>
</evidence>
<dbReference type="PROSITE" id="PS50253">
    <property type="entry name" value="COX3"/>
    <property type="match status" value="1"/>
</dbReference>
<comment type="function">
    <text evidence="8">Component of the cytochrome c oxidase, the last enzyme in the mitochondrial electron transport chain which drives oxidative phosphorylation. The respiratory chain contains 3 multisubunit complexes succinate dehydrogenase (complex II, CII), ubiquinol-cytochrome c oxidoreductase (cytochrome b-c1 complex, complex III, CIII) and cytochrome c oxidase (complex IV, CIV), that cooperate to transfer electrons derived from NADH and succinate to molecular oxygen, creating an electrochemical gradient over the inner membrane that drives transmembrane transport and the ATP synthase. Cytochrome c oxidase is the component of the respiratory chain that catalyzes the reduction of oxygen to water. Electrons originating from reduced cytochrome c in the intermembrane space (IMS) are transferred via the dinuclear copper A center (CU(A)) of subunit 2 and heme A of subunit 1 to the active site in subunit 1, a binuclear center (BNC) formed by heme A3 and copper B (CU(B)). The BNC reduces molecular oxygen to 2 water molecules using 4 electrons from cytochrome c in the IMS and 4 protons from the mitochondrial matrix.</text>
</comment>
<dbReference type="Gene3D" id="1.20.120.80">
    <property type="entry name" value="Cytochrome c oxidase, subunit III, four-helix bundle"/>
    <property type="match status" value="1"/>
</dbReference>
<gene>
    <name evidence="11" type="primary">CO3</name>
</gene>
<keyword evidence="7 9" id="KW-0472">Membrane</keyword>